<evidence type="ECO:0000256" key="3">
    <source>
        <dbReference type="ARBA" id="ARBA00022737"/>
    </source>
</evidence>
<dbReference type="InterPro" id="IPR011989">
    <property type="entry name" value="ARM-like"/>
</dbReference>
<dbReference type="InterPro" id="IPR016024">
    <property type="entry name" value="ARM-type_fold"/>
</dbReference>
<evidence type="ECO:0000313" key="7">
    <source>
        <dbReference type="Proteomes" id="UP001230268"/>
    </source>
</evidence>
<dbReference type="Proteomes" id="UP001230268">
    <property type="component" value="Unassembled WGS sequence"/>
</dbReference>
<dbReference type="InterPro" id="IPR021841">
    <property type="entry name" value="VAC14_Fig4p-bd"/>
</dbReference>
<feature type="domain" description="Vacuolar protein 14 C-terminal Fig4-binding" evidence="5">
    <location>
        <begin position="475"/>
        <end position="647"/>
    </location>
</feature>
<dbReference type="GO" id="GO:0006661">
    <property type="term" value="P:phosphatidylinositol biosynthetic process"/>
    <property type="evidence" value="ECO:0007669"/>
    <property type="project" value="InterPro"/>
</dbReference>
<dbReference type="InterPro" id="IPR026825">
    <property type="entry name" value="Vac14"/>
</dbReference>
<name>A0AAD8PEI4_BABGI</name>
<evidence type="ECO:0000256" key="1">
    <source>
        <dbReference type="ARBA" id="ARBA00004308"/>
    </source>
</evidence>
<keyword evidence="4" id="KW-0472">Membrane</keyword>
<dbReference type="PANTHER" id="PTHR16023">
    <property type="entry name" value="TAX1 BINDING PROTEIN-RELATED"/>
    <property type="match status" value="1"/>
</dbReference>
<comment type="subcellular location">
    <subcellularLocation>
        <location evidence="1">Endomembrane system</location>
    </subcellularLocation>
</comment>
<dbReference type="AlphaFoldDB" id="A0AAD8PEI4"/>
<evidence type="ECO:0000259" key="5">
    <source>
        <dbReference type="Pfam" id="PF11916"/>
    </source>
</evidence>
<sequence>MFHDRNTRKHEFLPESSFSYLVEGSVEIRKKALNGITQGVRLYKQSIEGDGYAEKLRDAVQRFIELLKGQLLENPSPSYRIGGLIGLASAALALDDDLNEYVDEFIKTALPFFSDQDATVRYYTCESLYNIFKKAQQGVVRCFPDIFNGICKICCDVDEDVKQTSQFINRLIRDIVVEENISAELVINLIASRMNITNAHLRLLLVYIMDNDSELYARLALRLQSKDVPGINVMEYLPKVYIGCFNMLVDSNKDVRGAAELCLAEFLAAFKKTYASKVEIVNEELFKVILLNSQRNDPVVKKTNILWVKELALLQPQVVHFDGFPLFLKSIILSIADVNTNVSTIAQEANTQLYLTVKEGMSVAKVDKITQELTEVLVESDNQVVMLTILQWLTLLLTLKPRIMMAAVPQVTKAITLCFKKSNSDVGILYMPSSPLQLIMEETLKAITLLLELGDDNYDLLSKYLVDLFMEDKGFLEERGGSIIINVCKQTGFEKFYKITTECLSQYKDQEFLLRVVHTLNWTLLTSEGARDFRNFLLTEKGDELGSQLQRCWEYNLSASLSLALWREKYELSNEIVQKMSESVFGLDYWVATDSIVQLLDSHIFMKMRLHLLQPMRYPALLQALLGLSMILPQGETNRNLMRRLKISQLKQIAQQMENVKPS</sequence>
<proteinExistence type="inferred from homology"/>
<dbReference type="EMBL" id="JAVEPI010000002">
    <property type="protein sequence ID" value="KAK1443883.1"/>
    <property type="molecule type" value="Genomic_DNA"/>
</dbReference>
<dbReference type="Gene3D" id="1.25.10.10">
    <property type="entry name" value="Leucine-rich Repeat Variant"/>
    <property type="match status" value="1"/>
</dbReference>
<dbReference type="Pfam" id="PF11916">
    <property type="entry name" value="Vac14_Fig4_bd"/>
    <property type="match status" value="1"/>
</dbReference>
<dbReference type="Pfam" id="PF12755">
    <property type="entry name" value="Vac14_Fab1_bd"/>
    <property type="match status" value="1"/>
</dbReference>
<evidence type="ECO:0000256" key="2">
    <source>
        <dbReference type="ARBA" id="ARBA00010225"/>
    </source>
</evidence>
<dbReference type="PANTHER" id="PTHR16023:SF0">
    <property type="entry name" value="PROTEIN VAC14 HOMOLOG"/>
    <property type="match status" value="1"/>
</dbReference>
<dbReference type="GO" id="GO:0010008">
    <property type="term" value="C:endosome membrane"/>
    <property type="evidence" value="ECO:0007669"/>
    <property type="project" value="TreeGrafter"/>
</dbReference>
<comment type="similarity">
    <text evidence="2">Belongs to the VAC14 family.</text>
</comment>
<gene>
    <name evidence="6" type="ORF">BgAZ_207590</name>
</gene>
<dbReference type="SUPFAM" id="SSF48371">
    <property type="entry name" value="ARM repeat"/>
    <property type="match status" value="1"/>
</dbReference>
<evidence type="ECO:0000256" key="4">
    <source>
        <dbReference type="ARBA" id="ARBA00023136"/>
    </source>
</evidence>
<reference evidence="6" key="1">
    <citation type="submission" date="2023-08" db="EMBL/GenBank/DDBJ databases">
        <title>Draft sequence of the Babesia gibsoni genome.</title>
        <authorList>
            <person name="Yamagishi J.Y."/>
            <person name="Xuan X.X."/>
        </authorList>
    </citation>
    <scope>NUCLEOTIDE SEQUENCE</scope>
    <source>
        <strain evidence="6">Azabu</strain>
    </source>
</reference>
<protein>
    <submittedName>
        <fullName evidence="6">Vacuole morphology and inheritance protein 14</fullName>
    </submittedName>
</protein>
<comment type="caution">
    <text evidence="6">The sequence shown here is derived from an EMBL/GenBank/DDBJ whole genome shotgun (WGS) entry which is preliminary data.</text>
</comment>
<evidence type="ECO:0000313" key="6">
    <source>
        <dbReference type="EMBL" id="KAK1443883.1"/>
    </source>
</evidence>
<dbReference type="GO" id="GO:0070772">
    <property type="term" value="C:PAS complex"/>
    <property type="evidence" value="ECO:0007669"/>
    <property type="project" value="InterPro"/>
</dbReference>
<accession>A0AAD8PEI4</accession>
<organism evidence="6 7">
    <name type="scientific">Babesia gibsoni</name>
    <dbReference type="NCBI Taxonomy" id="33632"/>
    <lineage>
        <taxon>Eukaryota</taxon>
        <taxon>Sar</taxon>
        <taxon>Alveolata</taxon>
        <taxon>Apicomplexa</taxon>
        <taxon>Aconoidasida</taxon>
        <taxon>Piroplasmida</taxon>
        <taxon>Babesiidae</taxon>
        <taxon>Babesia</taxon>
    </lineage>
</organism>
<keyword evidence="3" id="KW-0677">Repeat</keyword>
<keyword evidence="7" id="KW-1185">Reference proteome</keyword>